<feature type="compositionally biased region" description="Low complexity" evidence="1">
    <location>
        <begin position="371"/>
        <end position="382"/>
    </location>
</feature>
<feature type="region of interest" description="Disordered" evidence="1">
    <location>
        <begin position="313"/>
        <end position="393"/>
    </location>
</feature>
<feature type="compositionally biased region" description="Pro residues" evidence="1">
    <location>
        <begin position="320"/>
        <end position="342"/>
    </location>
</feature>
<sequence>MSLSGFPRSEPGVGTCQLLSKLLSTFFRARSFTCEVRPPLRDVTNVDAYEKTGLVTNAPTPLGFEEGPLPDSTDPKTEWTSTTTTTGQVHLVGVGFQVFNFTLVGQGICASGLAVMVVSMERITHQPDVGSRDSCQDAEISGCAGFCGLYTGAVKHADNQNTSSCWASFLQEAGNAPRQLERAFYSAHGRLLSELTTSTLDGLASASRGYTPYPNRASNVPVVITQGGQSTTLRVNQKQGRQKLLGRYTFTKGDTIKLATYGVDGKVVADALKLSSCNDDLTSELQAPSEARSWLSELGFQRVSIQGADLIALNPKPETPKPPISPHLPPKPSKPPKPPQNPQKPSKNLPKPPETQTPQNSTPKLGRCPRRSGSWSSGRRLGLQTVAAQFRGL</sequence>
<accession>A0A812MUW6</accession>
<organism evidence="2 3">
    <name type="scientific">Symbiodinium natans</name>
    <dbReference type="NCBI Taxonomy" id="878477"/>
    <lineage>
        <taxon>Eukaryota</taxon>
        <taxon>Sar</taxon>
        <taxon>Alveolata</taxon>
        <taxon>Dinophyceae</taxon>
        <taxon>Suessiales</taxon>
        <taxon>Symbiodiniaceae</taxon>
        <taxon>Symbiodinium</taxon>
    </lineage>
</organism>
<evidence type="ECO:0000313" key="2">
    <source>
        <dbReference type="EMBL" id="CAE7266778.1"/>
    </source>
</evidence>
<dbReference type="AlphaFoldDB" id="A0A812MUW6"/>
<name>A0A812MUW6_9DINO</name>
<evidence type="ECO:0000256" key="1">
    <source>
        <dbReference type="SAM" id="MobiDB-lite"/>
    </source>
</evidence>
<dbReference type="EMBL" id="CAJNDS010001591">
    <property type="protein sequence ID" value="CAE7266778.1"/>
    <property type="molecule type" value="Genomic_DNA"/>
</dbReference>
<evidence type="ECO:0000313" key="3">
    <source>
        <dbReference type="Proteomes" id="UP000604046"/>
    </source>
</evidence>
<proteinExistence type="predicted"/>
<gene>
    <name evidence="2" type="ORF">SNAT2548_LOCUS14131</name>
</gene>
<comment type="caution">
    <text evidence="2">The sequence shown here is derived from an EMBL/GenBank/DDBJ whole genome shotgun (WGS) entry which is preliminary data.</text>
</comment>
<keyword evidence="3" id="KW-1185">Reference proteome</keyword>
<dbReference type="OrthoDB" id="444494at2759"/>
<protein>
    <submittedName>
        <fullName evidence="2">Uncharacterized protein</fullName>
    </submittedName>
</protein>
<dbReference type="Proteomes" id="UP000604046">
    <property type="component" value="Unassembled WGS sequence"/>
</dbReference>
<feature type="region of interest" description="Disordered" evidence="1">
    <location>
        <begin position="60"/>
        <end position="81"/>
    </location>
</feature>
<reference evidence="2" key="1">
    <citation type="submission" date="2021-02" db="EMBL/GenBank/DDBJ databases">
        <authorList>
            <person name="Dougan E. K."/>
            <person name="Rhodes N."/>
            <person name="Thang M."/>
            <person name="Chan C."/>
        </authorList>
    </citation>
    <scope>NUCLEOTIDE SEQUENCE</scope>
</reference>